<evidence type="ECO:0000313" key="2">
    <source>
        <dbReference type="Proteomes" id="UP000324575"/>
    </source>
</evidence>
<comment type="caution">
    <text evidence="1">The sequence shown here is derived from an EMBL/GenBank/DDBJ whole genome shotgun (WGS) entry which is preliminary data.</text>
</comment>
<sequence>LGRRSQGVITLEPVYTGKDGGGAVRPWVEWFLKSMTEEPYLAFNYVQAGQENSFTWSKMKDGLTIQIPLLDSLRKQNKVRIETLETSGRWFKEKFPVTPATAVTALTDDYRKNGNKTVWYNSRFYRANLMWEGQSFRFRDIHLFDERLESDYLTKASASTQCIYKTFPVVDGFMWSTPDNKAGLHIIDKQGNHPEIGAPRVSELPGNVLQVAFSSSQGETFTLLFYEDRFEINSTPGKKGWALELTTQPNASLPFQSIKGKQIKAAFTGFEYGIECKAGAFESTDGCVFRILPERNKIVVDCSKRN</sequence>
<feature type="non-terminal residue" evidence="1">
    <location>
        <position position="1"/>
    </location>
</feature>
<dbReference type="Proteomes" id="UP000324575">
    <property type="component" value="Unassembled WGS sequence"/>
</dbReference>
<gene>
    <name evidence="1" type="ORF">EZS26_003044</name>
</gene>
<organism evidence="1 2">
    <name type="scientific">Candidatus Ordinivivax streblomastigis</name>
    <dbReference type="NCBI Taxonomy" id="2540710"/>
    <lineage>
        <taxon>Bacteria</taxon>
        <taxon>Pseudomonadati</taxon>
        <taxon>Bacteroidota</taxon>
        <taxon>Bacteroidia</taxon>
        <taxon>Bacteroidales</taxon>
        <taxon>Candidatus Ordinivivax</taxon>
    </lineage>
</organism>
<protein>
    <submittedName>
        <fullName evidence="1">Uncharacterized protein</fullName>
    </submittedName>
</protein>
<name>A0A5M8NYJ4_9BACT</name>
<dbReference type="AlphaFoldDB" id="A0A5M8NYJ4"/>
<evidence type="ECO:0000313" key="1">
    <source>
        <dbReference type="EMBL" id="KAA6300799.1"/>
    </source>
</evidence>
<accession>A0A5M8NYJ4</accession>
<reference evidence="1 2" key="1">
    <citation type="submission" date="2019-03" db="EMBL/GenBank/DDBJ databases">
        <title>Single cell metagenomics reveals metabolic interactions within the superorganism composed of flagellate Streblomastix strix and complex community of Bacteroidetes bacteria on its surface.</title>
        <authorList>
            <person name="Treitli S.C."/>
            <person name="Kolisko M."/>
            <person name="Husnik F."/>
            <person name="Keeling P."/>
            <person name="Hampl V."/>
        </authorList>
    </citation>
    <scope>NUCLEOTIDE SEQUENCE [LARGE SCALE GENOMIC DNA]</scope>
    <source>
        <strain evidence="1">St1</strain>
    </source>
</reference>
<proteinExistence type="predicted"/>
<dbReference type="EMBL" id="SNRX01000047">
    <property type="protein sequence ID" value="KAA6300799.1"/>
    <property type="molecule type" value="Genomic_DNA"/>
</dbReference>